<comment type="caution">
    <text evidence="2">The sequence shown here is derived from an EMBL/GenBank/DDBJ whole genome shotgun (WGS) entry which is preliminary data.</text>
</comment>
<keyword evidence="3" id="KW-1185">Reference proteome</keyword>
<evidence type="ECO:0000313" key="1">
    <source>
        <dbReference type="EMBL" id="KAF4710167.1"/>
    </source>
</evidence>
<proteinExistence type="predicted"/>
<reference evidence="3 4" key="1">
    <citation type="submission" date="2020-04" db="EMBL/GenBank/DDBJ databases">
        <title>Perkinsus olseni comparative genomics.</title>
        <authorList>
            <person name="Bogema D.R."/>
        </authorList>
    </citation>
    <scope>NUCLEOTIDE SEQUENCE [LARGE SCALE GENOMIC DNA]</scope>
    <source>
        <strain evidence="1">ATCC PRA-205</strain>
        <strain evidence="2 3">ATCC PRA-207</strain>
    </source>
</reference>
<evidence type="ECO:0000313" key="3">
    <source>
        <dbReference type="Proteomes" id="UP000553632"/>
    </source>
</evidence>
<dbReference type="EMBL" id="JABANO010004987">
    <property type="protein sequence ID" value="KAF4754279.1"/>
    <property type="molecule type" value="Genomic_DNA"/>
</dbReference>
<evidence type="ECO:0000313" key="4">
    <source>
        <dbReference type="Proteomes" id="UP000574390"/>
    </source>
</evidence>
<dbReference type="Proteomes" id="UP000574390">
    <property type="component" value="Unassembled WGS sequence"/>
</dbReference>
<evidence type="ECO:0000313" key="2">
    <source>
        <dbReference type="EMBL" id="KAF4754279.1"/>
    </source>
</evidence>
<accession>A0A7J6UAR4</accession>
<dbReference type="EMBL" id="JABANM010028151">
    <property type="protein sequence ID" value="KAF4710167.1"/>
    <property type="molecule type" value="Genomic_DNA"/>
</dbReference>
<organism evidence="2 3">
    <name type="scientific">Perkinsus olseni</name>
    <name type="common">Perkinsus atlanticus</name>
    <dbReference type="NCBI Taxonomy" id="32597"/>
    <lineage>
        <taxon>Eukaryota</taxon>
        <taxon>Sar</taxon>
        <taxon>Alveolata</taxon>
        <taxon>Perkinsozoa</taxon>
        <taxon>Perkinsea</taxon>
        <taxon>Perkinsida</taxon>
        <taxon>Perkinsidae</taxon>
        <taxon>Perkinsus</taxon>
    </lineage>
</organism>
<feature type="non-terminal residue" evidence="2">
    <location>
        <position position="119"/>
    </location>
</feature>
<name>A0A7J6UAR4_PEROL</name>
<gene>
    <name evidence="1" type="ORF">FOZ62_018514</name>
    <name evidence="2" type="ORF">FOZ63_020388</name>
</gene>
<sequence length="119" mass="12779">GGMGPGENGKSKVLTSPGSCVYIMKGRNRDGVQQESVGFKLASDRRLSDGALEVQLNLVQDDSDEGPRSFEAASDQSFSAIPVISLRRKGRGWTYQVALQVKGSLGAYKDLFSHMVAIT</sequence>
<feature type="non-terminal residue" evidence="2">
    <location>
        <position position="1"/>
    </location>
</feature>
<protein>
    <submittedName>
        <fullName evidence="2">Uncharacterized protein</fullName>
    </submittedName>
</protein>
<dbReference type="AlphaFoldDB" id="A0A7J6UAR4"/>
<dbReference type="Proteomes" id="UP000553632">
    <property type="component" value="Unassembled WGS sequence"/>
</dbReference>